<comment type="caution">
    <text evidence="9">The sequence shown here is derived from an EMBL/GenBank/DDBJ whole genome shotgun (WGS) entry which is preliminary data.</text>
</comment>
<name>A0A9W8AXL7_9FUNG</name>
<gene>
    <name evidence="9" type="ORF">H4R34_005117</name>
</gene>
<dbReference type="EC" id="1.5.1.34" evidence="6"/>
<dbReference type="GO" id="GO:0070402">
    <property type="term" value="F:NADPH binding"/>
    <property type="evidence" value="ECO:0007669"/>
    <property type="project" value="TreeGrafter"/>
</dbReference>
<reference evidence="9" key="1">
    <citation type="submission" date="2022-07" db="EMBL/GenBank/DDBJ databases">
        <title>Phylogenomic reconstructions and comparative analyses of Kickxellomycotina fungi.</title>
        <authorList>
            <person name="Reynolds N.K."/>
            <person name="Stajich J.E."/>
            <person name="Barry K."/>
            <person name="Grigoriev I.V."/>
            <person name="Crous P."/>
            <person name="Smith M.E."/>
        </authorList>
    </citation>
    <scope>NUCLEOTIDE SEQUENCE</scope>
    <source>
        <strain evidence="9">RSA 567</strain>
    </source>
</reference>
<dbReference type="FunFam" id="3.40.50.720:FF:000157">
    <property type="entry name" value="Quinoid dihydropteridine reductase"/>
    <property type="match status" value="1"/>
</dbReference>
<accession>A0A9W8AXL7</accession>
<keyword evidence="4" id="KW-0560">Oxidoreductase</keyword>
<proteinExistence type="inferred from homology"/>
<dbReference type="GO" id="GO:0004155">
    <property type="term" value="F:6,7-dihydropteridine reductase activity"/>
    <property type="evidence" value="ECO:0007669"/>
    <property type="project" value="UniProtKB-EC"/>
</dbReference>
<dbReference type="PRINTS" id="PR00081">
    <property type="entry name" value="GDHRDH"/>
</dbReference>
<dbReference type="GO" id="GO:0070404">
    <property type="term" value="F:NADH binding"/>
    <property type="evidence" value="ECO:0007669"/>
    <property type="project" value="TreeGrafter"/>
</dbReference>
<keyword evidence="10" id="KW-1185">Reference proteome</keyword>
<dbReference type="Proteomes" id="UP001151582">
    <property type="component" value="Unassembled WGS sequence"/>
</dbReference>
<dbReference type="PANTHER" id="PTHR15104">
    <property type="entry name" value="DIHYDROPTERIDINE REDUCTASE"/>
    <property type="match status" value="1"/>
</dbReference>
<dbReference type="Gene3D" id="3.40.50.720">
    <property type="entry name" value="NAD(P)-binding Rossmann-like Domain"/>
    <property type="match status" value="1"/>
</dbReference>
<dbReference type="AlphaFoldDB" id="A0A9W8AXL7"/>
<evidence type="ECO:0000256" key="3">
    <source>
        <dbReference type="ARBA" id="ARBA00022857"/>
    </source>
</evidence>
<dbReference type="InterPro" id="IPR020904">
    <property type="entry name" value="Sc_DH/Rdtase_CS"/>
</dbReference>
<dbReference type="PROSITE" id="PS00061">
    <property type="entry name" value="ADH_SHORT"/>
    <property type="match status" value="1"/>
</dbReference>
<dbReference type="GO" id="GO:0006729">
    <property type="term" value="P:tetrahydrobiopterin biosynthetic process"/>
    <property type="evidence" value="ECO:0007669"/>
    <property type="project" value="UniProtKB-KW"/>
</dbReference>
<keyword evidence="3" id="KW-0521">NADP</keyword>
<dbReference type="InterPro" id="IPR036291">
    <property type="entry name" value="NAD(P)-bd_dom_sf"/>
</dbReference>
<evidence type="ECO:0000256" key="8">
    <source>
        <dbReference type="ARBA" id="ARBA00041348"/>
    </source>
</evidence>
<evidence type="ECO:0000256" key="5">
    <source>
        <dbReference type="ARBA" id="ARBA00023007"/>
    </source>
</evidence>
<dbReference type="SUPFAM" id="SSF51735">
    <property type="entry name" value="NAD(P)-binding Rossmann-fold domains"/>
    <property type="match status" value="1"/>
</dbReference>
<evidence type="ECO:0000256" key="4">
    <source>
        <dbReference type="ARBA" id="ARBA00023002"/>
    </source>
</evidence>
<evidence type="ECO:0000313" key="10">
    <source>
        <dbReference type="Proteomes" id="UP001151582"/>
    </source>
</evidence>
<organism evidence="9 10">
    <name type="scientific">Dimargaris verticillata</name>
    <dbReference type="NCBI Taxonomy" id="2761393"/>
    <lineage>
        <taxon>Eukaryota</taxon>
        <taxon>Fungi</taxon>
        <taxon>Fungi incertae sedis</taxon>
        <taxon>Zoopagomycota</taxon>
        <taxon>Kickxellomycotina</taxon>
        <taxon>Dimargaritomycetes</taxon>
        <taxon>Dimargaritales</taxon>
        <taxon>Dimargaritaceae</taxon>
        <taxon>Dimargaris</taxon>
    </lineage>
</organism>
<evidence type="ECO:0000256" key="7">
    <source>
        <dbReference type="ARBA" id="ARBA00039520"/>
    </source>
</evidence>
<evidence type="ECO:0000313" key="9">
    <source>
        <dbReference type="EMBL" id="KAJ1973313.1"/>
    </source>
</evidence>
<evidence type="ECO:0000256" key="6">
    <source>
        <dbReference type="ARBA" id="ARBA00039153"/>
    </source>
</evidence>
<dbReference type="Pfam" id="PF00106">
    <property type="entry name" value="adh_short"/>
    <property type="match status" value="1"/>
</dbReference>
<sequence length="212" mass="21999">MSQVIVYGGCGALGSALVKLFKAKSWRVISIDIKANSDADENIALDRSLSLEDQGQQAMIQLADLLSSAHTQPTVPAVKTKVDAIVCVAGGWAGGNAAASNLFESTLAMWNQSVQPSVIAAHIATKYLRDGGMLSLAGALVAQQETPTMIGYGMAKASVHQLTVSLADPSSGMPKDSNVNCLLPVVLDTPANRQGMPGADFSSWTSLGVVAQ</sequence>
<keyword evidence="5" id="KW-0783">Tetrahydrobiopterin biosynthesis</keyword>
<protein>
    <recommendedName>
        <fullName evidence="7">Dihydropteridine reductase</fullName>
        <ecNumber evidence="6">1.5.1.34</ecNumber>
    </recommendedName>
    <alternativeName>
        <fullName evidence="8">Quinoid dihydropteridine reductase</fullName>
    </alternativeName>
</protein>
<dbReference type="InterPro" id="IPR002347">
    <property type="entry name" value="SDR_fam"/>
</dbReference>
<comment type="similarity">
    <text evidence="1">Belongs to the short-chain dehydrogenases/reductases (SDR) family.</text>
</comment>
<comment type="subunit">
    <text evidence="2">Homodimer.</text>
</comment>
<evidence type="ECO:0000256" key="2">
    <source>
        <dbReference type="ARBA" id="ARBA00011738"/>
    </source>
</evidence>
<dbReference type="PANTHER" id="PTHR15104:SF0">
    <property type="entry name" value="DIHYDROPTERIDINE REDUCTASE"/>
    <property type="match status" value="1"/>
</dbReference>
<dbReference type="OrthoDB" id="1204at2759"/>
<dbReference type="GO" id="GO:0005737">
    <property type="term" value="C:cytoplasm"/>
    <property type="evidence" value="ECO:0007669"/>
    <property type="project" value="TreeGrafter"/>
</dbReference>
<dbReference type="GO" id="GO:0006559">
    <property type="term" value="P:L-phenylalanine catabolic process"/>
    <property type="evidence" value="ECO:0007669"/>
    <property type="project" value="TreeGrafter"/>
</dbReference>
<evidence type="ECO:0000256" key="1">
    <source>
        <dbReference type="ARBA" id="ARBA00006484"/>
    </source>
</evidence>
<dbReference type="EMBL" id="JANBQB010000850">
    <property type="protein sequence ID" value="KAJ1973313.1"/>
    <property type="molecule type" value="Genomic_DNA"/>
</dbReference>